<protein>
    <submittedName>
        <fullName evidence="1">Uncharacterized protein</fullName>
    </submittedName>
</protein>
<name>A0ABM9QCW1_9ENTR</name>
<dbReference type="EMBL" id="CAKZ01000206">
    <property type="protein sequence ID" value="CCJ83448.1"/>
    <property type="molecule type" value="Genomic_DNA"/>
</dbReference>
<keyword evidence="2" id="KW-1185">Reference proteome</keyword>
<accession>A0ABM9QCW1</accession>
<evidence type="ECO:0000313" key="1">
    <source>
        <dbReference type="EMBL" id="CCJ83448.1"/>
    </source>
</evidence>
<dbReference type="Proteomes" id="UP000009342">
    <property type="component" value="Unassembled WGS sequence"/>
</dbReference>
<reference evidence="2" key="1">
    <citation type="journal article" date="2012" name="PLoS ONE">
        <title>Comparative analysis of genome sequences covering the seven cronobacter species.</title>
        <authorList>
            <person name="Joseph S."/>
            <person name="Desai P."/>
            <person name="Ji Y."/>
            <person name="Cummings C.A."/>
            <person name="Shih R."/>
            <person name="Degoricija L."/>
            <person name="Rico A."/>
            <person name="Brzoska P."/>
            <person name="Hamby S.E."/>
            <person name="Masood N."/>
            <person name="Hariri S."/>
            <person name="Sonbol H."/>
            <person name="Chuzhanova N."/>
            <person name="McClelland M."/>
            <person name="Furtado M.R."/>
            <person name="Forsythe S.J."/>
        </authorList>
    </citation>
    <scope>NUCLEOTIDE SEQUENCE [LARGE SCALE GENOMIC DNA]</scope>
    <source>
        <strain evidence="2">1210</strain>
    </source>
</reference>
<sequence length="41" mass="4487">MSEPGISLPASFAFICRQKLFYATAYTVDFGVTLNASELAR</sequence>
<comment type="caution">
    <text evidence="1">The sequence shown here is derived from an EMBL/GenBank/DDBJ whole genome shotgun (WGS) entry which is preliminary data.</text>
</comment>
<gene>
    <name evidence="1" type="ORF">BN134_4224</name>
</gene>
<proteinExistence type="predicted"/>
<organism evidence="1 2">
    <name type="scientific">Cronobacter dublinensis 1210</name>
    <dbReference type="NCBI Taxonomy" id="1208656"/>
    <lineage>
        <taxon>Bacteria</taxon>
        <taxon>Pseudomonadati</taxon>
        <taxon>Pseudomonadota</taxon>
        <taxon>Gammaproteobacteria</taxon>
        <taxon>Enterobacterales</taxon>
        <taxon>Enterobacteriaceae</taxon>
        <taxon>Cronobacter</taxon>
    </lineage>
</organism>
<evidence type="ECO:0000313" key="2">
    <source>
        <dbReference type="Proteomes" id="UP000009342"/>
    </source>
</evidence>